<dbReference type="OrthoDB" id="10008801at2759"/>
<dbReference type="Proteomes" id="UP000242146">
    <property type="component" value="Unassembled WGS sequence"/>
</dbReference>
<keyword evidence="2" id="KW-1185">Reference proteome</keyword>
<name>A0A1X2G426_9FUNG</name>
<evidence type="ECO:0000313" key="2">
    <source>
        <dbReference type="Proteomes" id="UP000242146"/>
    </source>
</evidence>
<dbReference type="STRING" id="101127.A0A1X2G426"/>
<accession>A0A1X2G426</accession>
<dbReference type="EMBL" id="MCGT01000049">
    <property type="protein sequence ID" value="ORX44282.1"/>
    <property type="molecule type" value="Genomic_DNA"/>
</dbReference>
<proteinExistence type="predicted"/>
<sequence length="133" mass="15049">MLRPLAVQPSRLGHQDRVMTFASQTSPPPPHHPLMDQLQRNPHVMQELLDFTAFLQTKGVDPTGKNLNYMQVIKVMQDPEVKQRVQTLAKAMQEAGIQLDMSTIADLQRSLGQEPTKVDKEGMVDKVKGFFKK</sequence>
<dbReference type="AlphaFoldDB" id="A0A1X2G426"/>
<organism evidence="1 2">
    <name type="scientific">Hesseltinella vesiculosa</name>
    <dbReference type="NCBI Taxonomy" id="101127"/>
    <lineage>
        <taxon>Eukaryota</taxon>
        <taxon>Fungi</taxon>
        <taxon>Fungi incertae sedis</taxon>
        <taxon>Mucoromycota</taxon>
        <taxon>Mucoromycotina</taxon>
        <taxon>Mucoromycetes</taxon>
        <taxon>Mucorales</taxon>
        <taxon>Cunninghamellaceae</taxon>
        <taxon>Hesseltinella</taxon>
    </lineage>
</organism>
<reference evidence="1 2" key="1">
    <citation type="submission" date="2016-07" db="EMBL/GenBank/DDBJ databases">
        <title>Pervasive Adenine N6-methylation of Active Genes in Fungi.</title>
        <authorList>
            <consortium name="DOE Joint Genome Institute"/>
            <person name="Mondo S.J."/>
            <person name="Dannebaum R.O."/>
            <person name="Kuo R.C."/>
            <person name="Labutti K."/>
            <person name="Haridas S."/>
            <person name="Kuo A."/>
            <person name="Salamov A."/>
            <person name="Ahrendt S.R."/>
            <person name="Lipzen A."/>
            <person name="Sullivan W."/>
            <person name="Andreopoulos W.B."/>
            <person name="Clum A."/>
            <person name="Lindquist E."/>
            <person name="Daum C."/>
            <person name="Ramamoorthy G.K."/>
            <person name="Gryganskyi A."/>
            <person name="Culley D."/>
            <person name="Magnuson J.K."/>
            <person name="James T.Y."/>
            <person name="O'Malley M.A."/>
            <person name="Stajich J.E."/>
            <person name="Spatafora J.W."/>
            <person name="Visel A."/>
            <person name="Grigoriev I.V."/>
        </authorList>
    </citation>
    <scope>NUCLEOTIDE SEQUENCE [LARGE SCALE GENOMIC DNA]</scope>
    <source>
        <strain evidence="1 2">NRRL 3301</strain>
    </source>
</reference>
<evidence type="ECO:0000313" key="1">
    <source>
        <dbReference type="EMBL" id="ORX44282.1"/>
    </source>
</evidence>
<gene>
    <name evidence="1" type="ORF">DM01DRAFT_1340465</name>
</gene>
<protein>
    <submittedName>
        <fullName evidence="1">Uncharacterized protein</fullName>
    </submittedName>
</protein>
<comment type="caution">
    <text evidence="1">The sequence shown here is derived from an EMBL/GenBank/DDBJ whole genome shotgun (WGS) entry which is preliminary data.</text>
</comment>